<keyword evidence="5" id="KW-0808">Transferase</keyword>
<gene>
    <name evidence="5" type="ORF">IAB91_00420</name>
</gene>
<proteinExistence type="predicted"/>
<dbReference type="InterPro" id="IPR001926">
    <property type="entry name" value="TrpB-like_PALP"/>
</dbReference>
<comment type="caution">
    <text evidence="5">The sequence shown here is derived from an EMBL/GenBank/DDBJ whole genome shotgun (WGS) entry which is preliminary data.</text>
</comment>
<keyword evidence="3" id="KW-0663">Pyridoxal phosphate</keyword>
<evidence type="ECO:0000256" key="2">
    <source>
        <dbReference type="ARBA" id="ARBA00022545"/>
    </source>
</evidence>
<dbReference type="AlphaFoldDB" id="A0A9D9IJQ8"/>
<dbReference type="EC" id="2.5.1.76" evidence="5"/>
<protein>
    <submittedName>
        <fullName evidence="5">Cysteate synthase</fullName>
        <ecNumber evidence="5">2.5.1.76</ecNumber>
    </submittedName>
</protein>
<dbReference type="Proteomes" id="UP000823757">
    <property type="component" value="Unassembled WGS sequence"/>
</dbReference>
<dbReference type="SUPFAM" id="SSF53686">
    <property type="entry name" value="Tryptophan synthase beta subunit-like PLP-dependent enzymes"/>
    <property type="match status" value="1"/>
</dbReference>
<dbReference type="Pfam" id="PF00291">
    <property type="entry name" value="PALP"/>
    <property type="match status" value="1"/>
</dbReference>
<dbReference type="GO" id="GO:0019295">
    <property type="term" value="P:coenzyme M biosynthetic process"/>
    <property type="evidence" value="ECO:0007669"/>
    <property type="project" value="UniProtKB-KW"/>
</dbReference>
<name>A0A9D9IJQ8_9BACT</name>
<keyword evidence="2" id="KW-0174">Coenzyme M biosynthesis</keyword>
<comment type="cofactor">
    <cofactor evidence="1">
        <name>pyridoxal 5'-phosphate</name>
        <dbReference type="ChEBI" id="CHEBI:597326"/>
    </cofactor>
</comment>
<dbReference type="NCBIfam" id="TIGR03844">
    <property type="entry name" value="cysteate_syn"/>
    <property type="match status" value="1"/>
</dbReference>
<dbReference type="GO" id="GO:0044686">
    <property type="term" value="F:cysteate synthase activity"/>
    <property type="evidence" value="ECO:0007669"/>
    <property type="project" value="UniProtKB-EC"/>
</dbReference>
<feature type="domain" description="Tryptophan synthase beta chain-like PALP" evidence="4">
    <location>
        <begin position="108"/>
        <end position="391"/>
    </location>
</feature>
<reference evidence="5" key="2">
    <citation type="journal article" date="2021" name="PeerJ">
        <title>Extensive microbial diversity within the chicken gut microbiome revealed by metagenomics and culture.</title>
        <authorList>
            <person name="Gilroy R."/>
            <person name="Ravi A."/>
            <person name="Getino M."/>
            <person name="Pursley I."/>
            <person name="Horton D.L."/>
            <person name="Alikhan N.F."/>
            <person name="Baker D."/>
            <person name="Gharbi K."/>
            <person name="Hall N."/>
            <person name="Watson M."/>
            <person name="Adriaenssens E.M."/>
            <person name="Foster-Nyarko E."/>
            <person name="Jarju S."/>
            <person name="Secka A."/>
            <person name="Antonio M."/>
            <person name="Oren A."/>
            <person name="Chaudhuri R.R."/>
            <person name="La Ragione R."/>
            <person name="Hildebrand F."/>
            <person name="Pallen M.J."/>
        </authorList>
    </citation>
    <scope>NUCLEOTIDE SEQUENCE</scope>
    <source>
        <strain evidence="5">B1-13419</strain>
    </source>
</reference>
<dbReference type="Gene3D" id="3.40.50.1100">
    <property type="match status" value="2"/>
</dbReference>
<evidence type="ECO:0000259" key="4">
    <source>
        <dbReference type="Pfam" id="PF00291"/>
    </source>
</evidence>
<evidence type="ECO:0000313" key="5">
    <source>
        <dbReference type="EMBL" id="MBO8473742.1"/>
    </source>
</evidence>
<dbReference type="EMBL" id="JADIMD010000004">
    <property type="protein sequence ID" value="MBO8473742.1"/>
    <property type="molecule type" value="Genomic_DNA"/>
</dbReference>
<evidence type="ECO:0000256" key="3">
    <source>
        <dbReference type="ARBA" id="ARBA00022898"/>
    </source>
</evidence>
<reference evidence="5" key="1">
    <citation type="submission" date="2020-10" db="EMBL/GenBank/DDBJ databases">
        <authorList>
            <person name="Gilroy R."/>
        </authorList>
    </citation>
    <scope>NUCLEOTIDE SEQUENCE</scope>
    <source>
        <strain evidence="5">B1-13419</strain>
    </source>
</reference>
<organism evidence="5 6">
    <name type="scientific">Candidatus Cryptobacteroides faecigallinarum</name>
    <dbReference type="NCBI Taxonomy" id="2840763"/>
    <lineage>
        <taxon>Bacteria</taxon>
        <taxon>Pseudomonadati</taxon>
        <taxon>Bacteroidota</taxon>
        <taxon>Bacteroidia</taxon>
        <taxon>Bacteroidales</taxon>
        <taxon>Candidatus Cryptobacteroides</taxon>
    </lineage>
</organism>
<dbReference type="InterPro" id="IPR036052">
    <property type="entry name" value="TrpB-like_PALP_sf"/>
</dbReference>
<accession>A0A9D9IJQ8</accession>
<evidence type="ECO:0000256" key="1">
    <source>
        <dbReference type="ARBA" id="ARBA00001933"/>
    </source>
</evidence>
<evidence type="ECO:0000313" key="6">
    <source>
        <dbReference type="Proteomes" id="UP000823757"/>
    </source>
</evidence>
<dbReference type="InterPro" id="IPR022401">
    <property type="entry name" value="Cysteate_synthase"/>
</dbReference>
<sequence>MMKFTPTKYTLVNYADGRRFEDTGWMLADPQCGEPSLVRADYENTKFEPREDLDGFYRYANWLPVKRTLEHSHTPVTYKSKGLASYLGLENLYITFSGYFPAIGAMMETCSFKETEAYSVCARLPEGNDRILVLASAGNTARAFAKVCSDNNIPVVISVPEDNIGALWFHKPLNSCVKIIAAPAGSDYFDAIALADKLNESPKYLAEGGAKNIARRDGMGTTLLSAVEVIGRIPDAYFQAIGSGTGTIAVWENNLRLIRDGRFGTHKMRLYPSQNDPFTIMYDSWKEHSRKLVPLSAVEAREQAVEIKAKVLSNRKPPYSIAGGLFDAMNDAGGDMYKVTNAELDYWKDKYLELEGIDIYSAAAVAVSSLAKAVKEGTVKKDEVIMLNITGGGESLTKEHHEVFYAKPDAVIDSFLPADEVIRQVDGLF</sequence>